<proteinExistence type="predicted"/>
<dbReference type="EMBL" id="AQPN01000051">
    <property type="protein sequence ID" value="EOR95400.1"/>
    <property type="molecule type" value="Genomic_DNA"/>
</dbReference>
<comment type="caution">
    <text evidence="1">The sequence shown here is derived from an EMBL/GenBank/DDBJ whole genome shotgun (WGS) entry which is preliminary data.</text>
</comment>
<organism evidence="1 2">
    <name type="scientific">Arcticibacter svalbardensis MN12-7</name>
    <dbReference type="NCBI Taxonomy" id="1150600"/>
    <lineage>
        <taxon>Bacteria</taxon>
        <taxon>Pseudomonadati</taxon>
        <taxon>Bacteroidota</taxon>
        <taxon>Sphingobacteriia</taxon>
        <taxon>Sphingobacteriales</taxon>
        <taxon>Sphingobacteriaceae</taxon>
        <taxon>Arcticibacter</taxon>
    </lineage>
</organism>
<name>R9GV46_9SPHI</name>
<accession>R9GV46</accession>
<protein>
    <submittedName>
        <fullName evidence="1">Uncharacterized protein</fullName>
    </submittedName>
</protein>
<dbReference type="RefSeq" id="WP_016194642.1">
    <property type="nucleotide sequence ID" value="NZ_AQPN01000051.1"/>
</dbReference>
<evidence type="ECO:0000313" key="1">
    <source>
        <dbReference type="EMBL" id="EOR95400.1"/>
    </source>
</evidence>
<reference evidence="1 2" key="1">
    <citation type="journal article" date="2013" name="Genome Announc.">
        <title>Draft Genome Sequence of Arcticibacter svalbardensis Strain MN12-7T, a Member of the Family Sphingobacteriaceae Isolated from an Arctic Soil Sample.</title>
        <authorList>
            <person name="Shivaji S."/>
            <person name="Ara S."/>
            <person name="Prasad S."/>
            <person name="Manasa B.P."/>
            <person name="Begum Z."/>
            <person name="Singh A."/>
            <person name="Kumar Pinnaka A."/>
        </authorList>
    </citation>
    <scope>NUCLEOTIDE SEQUENCE [LARGE SCALE GENOMIC DNA]</scope>
    <source>
        <strain evidence="1 2">MN12-7</strain>
    </source>
</reference>
<dbReference type="OrthoDB" id="9805017at2"/>
<dbReference type="AlphaFoldDB" id="R9GV46"/>
<gene>
    <name evidence="1" type="ORF">ADIARSV_1401</name>
</gene>
<keyword evidence="2" id="KW-1185">Reference proteome</keyword>
<dbReference type="STRING" id="1150600.ADIARSV_1401"/>
<dbReference type="Proteomes" id="UP000014174">
    <property type="component" value="Unassembled WGS sequence"/>
</dbReference>
<evidence type="ECO:0000313" key="2">
    <source>
        <dbReference type="Proteomes" id="UP000014174"/>
    </source>
</evidence>
<sequence length="47" mass="5266">MEQRISAVKDINTMVGNINGVLFPMGTYYYVIDLGNNFNKKTGLVLL</sequence>